<accession>A0AAX4HUD5</accession>
<sequence>MALLLHPSFWANKTRMVFMDNAKDQKTKPTNDSNKSVGTGSGQSGGAGGVKRSSGPQDTPDTK</sequence>
<dbReference type="KEGG" id="psti:SOO65_08035"/>
<organism evidence="2 3">
    <name type="scientific">Peredibacter starrii</name>
    <dbReference type="NCBI Taxonomy" id="28202"/>
    <lineage>
        <taxon>Bacteria</taxon>
        <taxon>Pseudomonadati</taxon>
        <taxon>Bdellovibrionota</taxon>
        <taxon>Bacteriovoracia</taxon>
        <taxon>Bacteriovoracales</taxon>
        <taxon>Bacteriovoracaceae</taxon>
        <taxon>Peredibacter</taxon>
    </lineage>
</organism>
<dbReference type="EMBL" id="CP139487">
    <property type="protein sequence ID" value="WPU66693.1"/>
    <property type="molecule type" value="Genomic_DNA"/>
</dbReference>
<name>A0AAX4HUD5_9BACT</name>
<dbReference type="Proteomes" id="UP001324634">
    <property type="component" value="Chromosome"/>
</dbReference>
<proteinExistence type="predicted"/>
<dbReference type="RefSeq" id="WP_321399160.1">
    <property type="nucleotide sequence ID" value="NZ_CP139487.1"/>
</dbReference>
<feature type="region of interest" description="Disordered" evidence="1">
    <location>
        <begin position="20"/>
        <end position="63"/>
    </location>
</feature>
<protein>
    <recommendedName>
        <fullName evidence="4">YuzL family protein</fullName>
    </recommendedName>
</protein>
<feature type="compositionally biased region" description="Gly residues" evidence="1">
    <location>
        <begin position="39"/>
        <end position="49"/>
    </location>
</feature>
<evidence type="ECO:0000313" key="2">
    <source>
        <dbReference type="EMBL" id="WPU66693.1"/>
    </source>
</evidence>
<gene>
    <name evidence="2" type="ORF">SOO65_08035</name>
</gene>
<reference evidence="2 3" key="1">
    <citation type="submission" date="2023-11" db="EMBL/GenBank/DDBJ databases">
        <title>Peredibacter starrii A3.12.</title>
        <authorList>
            <person name="Mitchell R.J."/>
        </authorList>
    </citation>
    <scope>NUCLEOTIDE SEQUENCE [LARGE SCALE GENOMIC DNA]</scope>
    <source>
        <strain evidence="2 3">A3.12</strain>
    </source>
</reference>
<feature type="compositionally biased region" description="Polar residues" evidence="1">
    <location>
        <begin position="54"/>
        <end position="63"/>
    </location>
</feature>
<dbReference type="AlphaFoldDB" id="A0AAX4HUD5"/>
<evidence type="ECO:0000313" key="3">
    <source>
        <dbReference type="Proteomes" id="UP001324634"/>
    </source>
</evidence>
<evidence type="ECO:0000256" key="1">
    <source>
        <dbReference type="SAM" id="MobiDB-lite"/>
    </source>
</evidence>
<keyword evidence="3" id="KW-1185">Reference proteome</keyword>
<evidence type="ECO:0008006" key="4">
    <source>
        <dbReference type="Google" id="ProtNLM"/>
    </source>
</evidence>